<dbReference type="AlphaFoldDB" id="A0A2I1E838"/>
<evidence type="ECO:0000313" key="3">
    <source>
        <dbReference type="EMBL" id="PKC17844.1"/>
    </source>
</evidence>
<reference evidence="4 6" key="4">
    <citation type="submission" date="2017-10" db="EMBL/GenBank/DDBJ databases">
        <title>Genome analyses suggest a sexual origin of heterokaryosis in a supposedly ancient asexual fungus.</title>
        <authorList>
            <person name="Corradi N."/>
            <person name="Sedzielewska K."/>
            <person name="Noel J."/>
            <person name="Charron P."/>
            <person name="Farinelli L."/>
            <person name="Marton T."/>
            <person name="Kruger M."/>
            <person name="Pelin A."/>
            <person name="Brachmann A."/>
            <person name="Corradi N."/>
        </authorList>
    </citation>
    <scope>NUCLEOTIDE SEQUENCE [LARGE SCALE GENOMIC DNA]</scope>
    <source>
        <strain evidence="4 6">A1</strain>
    </source>
</reference>
<evidence type="ECO:0000313" key="5">
    <source>
        <dbReference type="EMBL" id="PKY37438.1"/>
    </source>
</evidence>
<evidence type="ECO:0000313" key="6">
    <source>
        <dbReference type="Proteomes" id="UP000232688"/>
    </source>
</evidence>
<dbReference type="Proteomes" id="UP000684084">
    <property type="component" value="Unassembled WGS sequence"/>
</dbReference>
<dbReference type="EMBL" id="CAGKOT010000031">
    <property type="protein sequence ID" value="CAB5372641.1"/>
    <property type="molecule type" value="Genomic_DNA"/>
</dbReference>
<reference evidence="4 6" key="3">
    <citation type="submission" date="2017-10" db="EMBL/GenBank/DDBJ databases">
        <title>Extensive intraspecific genome diversity in a model arbuscular mycorrhizal fungus.</title>
        <authorList>
            <person name="Chen E.C.H."/>
            <person name="Morin E."/>
            <person name="Baudet D."/>
            <person name="Noel J."/>
            <person name="Ndikumana S."/>
            <person name="Charron P."/>
            <person name="St-Onge C."/>
            <person name="Giorgi J."/>
            <person name="Grigoriev I.V."/>
            <person name="Roux C."/>
            <person name="Martin F.M."/>
            <person name="Corradi N."/>
        </authorList>
    </citation>
    <scope>NUCLEOTIDE SEQUENCE [LARGE SCALE GENOMIC DNA]</scope>
    <source>
        <strain evidence="4 6">A1</strain>
    </source>
</reference>
<feature type="transmembrane region" description="Helical" evidence="1">
    <location>
        <begin position="206"/>
        <end position="225"/>
    </location>
</feature>
<comment type="caution">
    <text evidence="5">The sequence shown here is derived from an EMBL/GenBank/DDBJ whole genome shotgun (WGS) entry which is preliminary data.</text>
</comment>
<evidence type="ECO:0000313" key="2">
    <source>
        <dbReference type="EMBL" id="CAB5372641.1"/>
    </source>
</evidence>
<proteinExistence type="predicted"/>
<keyword evidence="1" id="KW-0472">Membrane</keyword>
<dbReference type="GO" id="GO:0005783">
    <property type="term" value="C:endoplasmic reticulum"/>
    <property type="evidence" value="ECO:0007669"/>
    <property type="project" value="TreeGrafter"/>
</dbReference>
<feature type="transmembrane region" description="Helical" evidence="1">
    <location>
        <begin position="54"/>
        <end position="72"/>
    </location>
</feature>
<dbReference type="EMBL" id="LLXI01000003">
    <property type="protein sequence ID" value="PKY37438.1"/>
    <property type="molecule type" value="Genomic_DNA"/>
</dbReference>
<organism evidence="5 8">
    <name type="scientific">Rhizophagus irregularis</name>
    <dbReference type="NCBI Taxonomy" id="588596"/>
    <lineage>
        <taxon>Eukaryota</taxon>
        <taxon>Fungi</taxon>
        <taxon>Fungi incertae sedis</taxon>
        <taxon>Mucoromycota</taxon>
        <taxon>Glomeromycotina</taxon>
        <taxon>Glomeromycetes</taxon>
        <taxon>Glomerales</taxon>
        <taxon>Glomeraceae</taxon>
        <taxon>Rhizophagus</taxon>
    </lineage>
</organism>
<dbReference type="Proteomes" id="UP000232688">
    <property type="component" value="Unassembled WGS sequence"/>
</dbReference>
<dbReference type="EMBL" id="LLXH01000021">
    <property type="protein sequence ID" value="PKC75502.1"/>
    <property type="molecule type" value="Genomic_DNA"/>
</dbReference>
<dbReference type="Proteomes" id="UP000232722">
    <property type="component" value="Unassembled WGS sequence"/>
</dbReference>
<name>A0A2I1E838_9GLOM</name>
<evidence type="ECO:0000256" key="1">
    <source>
        <dbReference type="SAM" id="Phobius"/>
    </source>
</evidence>
<dbReference type="InterPro" id="IPR050846">
    <property type="entry name" value="TLCD"/>
</dbReference>
<evidence type="ECO:0008006" key="9">
    <source>
        <dbReference type="Google" id="ProtNLM"/>
    </source>
</evidence>
<keyword evidence="1" id="KW-1133">Transmembrane helix</keyword>
<dbReference type="Proteomes" id="UP000234323">
    <property type="component" value="Unassembled WGS sequence"/>
</dbReference>
<feature type="transmembrane region" description="Helical" evidence="1">
    <location>
        <begin position="20"/>
        <end position="42"/>
    </location>
</feature>
<dbReference type="PANTHER" id="PTHR13439">
    <property type="entry name" value="CT120 PROTEIN"/>
    <property type="match status" value="1"/>
</dbReference>
<dbReference type="VEuPathDB" id="FungiDB:RhiirA1_528722"/>
<protein>
    <recommendedName>
        <fullName evidence="9">TLC domain-containing protein</fullName>
    </recommendedName>
</protein>
<keyword evidence="1" id="KW-0812">Transmembrane</keyword>
<feature type="transmembrane region" description="Helical" evidence="1">
    <location>
        <begin position="92"/>
        <end position="114"/>
    </location>
</feature>
<evidence type="ECO:0000313" key="8">
    <source>
        <dbReference type="Proteomes" id="UP000234323"/>
    </source>
</evidence>
<dbReference type="VEuPathDB" id="FungiDB:FUN_013167"/>
<accession>A0A2I1E838</accession>
<feature type="transmembrane region" description="Helical" evidence="1">
    <location>
        <begin position="176"/>
        <end position="200"/>
    </location>
</feature>
<reference evidence="3 7" key="2">
    <citation type="submission" date="2017-09" db="EMBL/GenBank/DDBJ databases">
        <title>Extensive intraspecific genome diversity in a model arbuscular mycorrhizal fungus.</title>
        <authorList>
            <person name="Chen E.C."/>
            <person name="Morin E."/>
            <person name="Beaudet D."/>
            <person name="Noel J."/>
            <person name="Ndikumana S."/>
            <person name="Charron P."/>
            <person name="St-Onge C."/>
            <person name="Giorgi J."/>
            <person name="Grigoriev I.V."/>
            <person name="Roux C."/>
            <person name="Martin F.M."/>
            <person name="Corradi N."/>
        </authorList>
    </citation>
    <scope>NUCLEOTIDE SEQUENCE [LARGE SCALE GENOMIC DNA]</scope>
    <source>
        <strain evidence="3 7">A5</strain>
    </source>
</reference>
<sequence>MPSSNKSPSLLSLNFFTIPNASLLTNSFLFSSTLLLTSFIFFTKNKNKQQKAWFLTFLTSIVMTLGSIPFLYQLIFNANWNVNNLPSESNLSIILVGFFMTYCIIDLLLSKFFYENEISNITNMKGYLHHLVYLVLSSFVIYNQRTEIFCLMSIFEASTLVLATGKINNKSPKQDLLYATTFVSTRLLFHAIMIYLYFNYHQSKSIWLILSFLYPFHCYWFYGFIRQKVYARNRQRKLSQYNKMFYSKKELEEALNKIQPKPIHYFLEKEDNDSEVEERRSNTLFTLIY</sequence>
<gene>
    <name evidence="2" type="ORF">CHRIB12_LOCUS13631</name>
    <name evidence="4" type="ORF">RhiirA1_528722</name>
    <name evidence="5" type="ORF">RhiirA4_450293</name>
    <name evidence="3" type="ORF">RhiirA5_492653</name>
</gene>
<dbReference type="VEuPathDB" id="FungiDB:RhiirFUN_020316"/>
<dbReference type="OrthoDB" id="341353at2759"/>
<evidence type="ECO:0000313" key="7">
    <source>
        <dbReference type="Proteomes" id="UP000232722"/>
    </source>
</evidence>
<keyword evidence="8" id="KW-1185">Reference proteome</keyword>
<evidence type="ECO:0000313" key="4">
    <source>
        <dbReference type="EMBL" id="PKC75502.1"/>
    </source>
</evidence>
<dbReference type="PANTHER" id="PTHR13439:SF72">
    <property type="entry name" value="TLC DOMAIN-CONTAINING PROTEIN"/>
    <property type="match status" value="1"/>
</dbReference>
<dbReference type="GO" id="GO:0055088">
    <property type="term" value="P:lipid homeostasis"/>
    <property type="evidence" value="ECO:0007669"/>
    <property type="project" value="TreeGrafter"/>
</dbReference>
<dbReference type="EMBL" id="LLXJ01000004">
    <property type="protein sequence ID" value="PKC17844.1"/>
    <property type="molecule type" value="Genomic_DNA"/>
</dbReference>
<reference evidence="5 8" key="1">
    <citation type="submission" date="2015-10" db="EMBL/GenBank/DDBJ databases">
        <title>Genome analyses suggest a sexual origin of heterokaryosis in a supposedly ancient asexual fungus.</title>
        <authorList>
            <person name="Ropars J."/>
            <person name="Sedzielewska K."/>
            <person name="Noel J."/>
            <person name="Charron P."/>
            <person name="Farinelli L."/>
            <person name="Marton T."/>
            <person name="Kruger M."/>
            <person name="Pelin A."/>
            <person name="Brachmann A."/>
            <person name="Corradi N."/>
        </authorList>
    </citation>
    <scope>NUCLEOTIDE SEQUENCE [LARGE SCALE GENOMIC DNA]</scope>
    <source>
        <strain evidence="5 8">A4</strain>
        <strain evidence="3 7">A5</strain>
    </source>
</reference>
<reference evidence="2" key="5">
    <citation type="submission" date="2020-05" db="EMBL/GenBank/DDBJ databases">
        <authorList>
            <person name="Rincon C."/>
            <person name="Sanders R I."/>
            <person name="Robbins C."/>
            <person name="Chaturvedi A."/>
        </authorList>
    </citation>
    <scope>NUCLEOTIDE SEQUENCE</scope>
    <source>
        <strain evidence="2">CHB12</strain>
    </source>
</reference>
<feature type="transmembrane region" description="Helical" evidence="1">
    <location>
        <begin position="126"/>
        <end position="142"/>
    </location>
</feature>